<keyword evidence="1" id="KW-0812">Transmembrane</keyword>
<keyword evidence="1" id="KW-0472">Membrane</keyword>
<keyword evidence="3" id="KW-1185">Reference proteome</keyword>
<accession>A0AAD9LZ42</accession>
<feature type="transmembrane region" description="Helical" evidence="1">
    <location>
        <begin position="271"/>
        <end position="292"/>
    </location>
</feature>
<dbReference type="PANTHER" id="PTHR35043">
    <property type="entry name" value="TRANSCRIPTION FACTOR DOMAIN-CONTAINING PROTEIN"/>
    <property type="match status" value="1"/>
</dbReference>
<feature type="transmembrane region" description="Helical" evidence="1">
    <location>
        <begin position="79"/>
        <end position="100"/>
    </location>
</feature>
<feature type="transmembrane region" description="Helical" evidence="1">
    <location>
        <begin position="42"/>
        <end position="59"/>
    </location>
</feature>
<protein>
    <submittedName>
        <fullName evidence="2">Uncharacterized protein</fullName>
    </submittedName>
</protein>
<proteinExistence type="predicted"/>
<evidence type="ECO:0000313" key="2">
    <source>
        <dbReference type="EMBL" id="KAK2027926.1"/>
    </source>
</evidence>
<dbReference type="EMBL" id="MU842886">
    <property type="protein sequence ID" value="KAK2027926.1"/>
    <property type="molecule type" value="Genomic_DNA"/>
</dbReference>
<name>A0AAD9LZ42_9PEZI</name>
<gene>
    <name evidence="2" type="ORF">LX32DRAFT_619790</name>
</gene>
<feature type="transmembrane region" description="Helical" evidence="1">
    <location>
        <begin position="238"/>
        <end position="259"/>
    </location>
</feature>
<feature type="transmembrane region" description="Helical" evidence="1">
    <location>
        <begin position="356"/>
        <end position="379"/>
    </location>
</feature>
<organism evidence="2 3">
    <name type="scientific">Colletotrichum zoysiae</name>
    <dbReference type="NCBI Taxonomy" id="1216348"/>
    <lineage>
        <taxon>Eukaryota</taxon>
        <taxon>Fungi</taxon>
        <taxon>Dikarya</taxon>
        <taxon>Ascomycota</taxon>
        <taxon>Pezizomycotina</taxon>
        <taxon>Sordariomycetes</taxon>
        <taxon>Hypocreomycetidae</taxon>
        <taxon>Glomerellales</taxon>
        <taxon>Glomerellaceae</taxon>
        <taxon>Colletotrichum</taxon>
        <taxon>Colletotrichum graminicola species complex</taxon>
    </lineage>
</organism>
<sequence>MWAYNSTQLHLLSLRNGINQSDIYATVNGWVAAGRDRGSVDILWSSLLTIVLCVWVSTHPNALSPKDKWYHGFYDKLNLAMIGLLGPDFLFGLAVGQLSSARRSVKQFRKDQHLCDGKKWTYTQAFFLDMGGIFLKSPDFPDGFPIDAEQLHYLVKHGFVDFPDMESMDISERNTVDTLSRWHRTPLDDITPRIFRIDAYWCFYKRIGDMMHLHPYGRPIKQELWDRFPSDLWRPMELVYYPLGGVFIVGFSASFMIGWNFHFPSPTEQLIWRLAASYHMFFSLYGAFHWLYEDQKWHQAQKRMHNSPSLRSDLDAEAQRQQGEPKNSQTRDFFNRVVTLIRSQVNNSADRDPSMAVPLFVIMPNILISALYACCRVYFYVEDFVSLRQQPKGIYVTGNRFLPFIGEMWK</sequence>
<dbReference type="PANTHER" id="PTHR35043:SF8">
    <property type="entry name" value="DUF4220 DOMAIN-CONTAINING PROTEIN"/>
    <property type="match status" value="1"/>
</dbReference>
<evidence type="ECO:0000256" key="1">
    <source>
        <dbReference type="SAM" id="Phobius"/>
    </source>
</evidence>
<comment type="caution">
    <text evidence="2">The sequence shown here is derived from an EMBL/GenBank/DDBJ whole genome shotgun (WGS) entry which is preliminary data.</text>
</comment>
<reference evidence="2" key="1">
    <citation type="submission" date="2021-06" db="EMBL/GenBank/DDBJ databases">
        <title>Comparative genomics, transcriptomics and evolutionary studies reveal genomic signatures of adaptation to plant cell wall in hemibiotrophic fungi.</title>
        <authorList>
            <consortium name="DOE Joint Genome Institute"/>
            <person name="Baroncelli R."/>
            <person name="Diaz J.F."/>
            <person name="Benocci T."/>
            <person name="Peng M."/>
            <person name="Battaglia E."/>
            <person name="Haridas S."/>
            <person name="Andreopoulos W."/>
            <person name="Labutti K."/>
            <person name="Pangilinan J."/>
            <person name="Floch G.L."/>
            <person name="Makela M.R."/>
            <person name="Henrissat B."/>
            <person name="Grigoriev I.V."/>
            <person name="Crouch J.A."/>
            <person name="De Vries R.P."/>
            <person name="Sukno S.A."/>
            <person name="Thon M.R."/>
        </authorList>
    </citation>
    <scope>NUCLEOTIDE SEQUENCE</scope>
    <source>
        <strain evidence="2">MAFF235873</strain>
    </source>
</reference>
<dbReference type="AlphaFoldDB" id="A0AAD9LZ42"/>
<keyword evidence="1" id="KW-1133">Transmembrane helix</keyword>
<evidence type="ECO:0000313" key="3">
    <source>
        <dbReference type="Proteomes" id="UP001232148"/>
    </source>
</evidence>
<dbReference type="Proteomes" id="UP001232148">
    <property type="component" value="Unassembled WGS sequence"/>
</dbReference>